<protein>
    <recommendedName>
        <fullName evidence="4">dTTP/UTP pyrophosphatase</fullName>
        <shortName evidence="4">dTTPase/UTPase</shortName>
        <ecNumber evidence="4">3.6.1.9</ecNumber>
    </recommendedName>
    <alternativeName>
        <fullName evidence="4">Nucleoside triphosphate pyrophosphatase</fullName>
    </alternativeName>
    <alternativeName>
        <fullName evidence="4">Nucleotide pyrophosphatase</fullName>
        <shortName evidence="4">Nucleotide PPase</shortName>
    </alternativeName>
</protein>
<feature type="site" description="Important for substrate specificity" evidence="4">
    <location>
        <position position="19"/>
    </location>
</feature>
<dbReference type="GO" id="GO:0047429">
    <property type="term" value="F:nucleoside triphosphate diphosphatase activity"/>
    <property type="evidence" value="ECO:0007669"/>
    <property type="project" value="UniProtKB-EC"/>
</dbReference>
<dbReference type="SUPFAM" id="SSF52972">
    <property type="entry name" value="ITPase-like"/>
    <property type="match status" value="1"/>
</dbReference>
<dbReference type="EMBL" id="FQXT01000006">
    <property type="protein sequence ID" value="SHI25156.1"/>
    <property type="molecule type" value="Genomic_DNA"/>
</dbReference>
<comment type="cofactor">
    <cofactor evidence="1 4">
        <name>a divalent metal cation</name>
        <dbReference type="ChEBI" id="CHEBI:60240"/>
    </cofactor>
</comment>
<dbReference type="PIRSF" id="PIRSF006305">
    <property type="entry name" value="Maf"/>
    <property type="match status" value="1"/>
</dbReference>
<sequence length="196" mass="21912">MLQPLLRNKKLILASQSPRRQELLRSLEVPFEIRLKPIDESYPDGMQPAQIAEYIAKKKAEAFSAQLTADEILITGDTLVFKNNKALGKPKDAIEAKEMLQLLSGTHHEVISSVCVTTAQQQLVAHDSAKVYFRAFTAAEIAHYIETYKPFDKAGAYGIQEWIGHIALQKLEGSYNTVMGLPTQKLYDLLQELLAA</sequence>
<evidence type="ECO:0000256" key="2">
    <source>
        <dbReference type="ARBA" id="ARBA00022801"/>
    </source>
</evidence>
<dbReference type="EMBL" id="QOVN01000010">
    <property type="protein sequence ID" value="RXG26980.1"/>
    <property type="molecule type" value="Genomic_DNA"/>
</dbReference>
<dbReference type="NCBIfam" id="TIGR00172">
    <property type="entry name" value="maf"/>
    <property type="match status" value="1"/>
</dbReference>
<feature type="site" description="Important for substrate specificity" evidence="4">
    <location>
        <position position="78"/>
    </location>
</feature>
<dbReference type="GO" id="GO:0009117">
    <property type="term" value="P:nucleotide metabolic process"/>
    <property type="evidence" value="ECO:0007669"/>
    <property type="project" value="UniProtKB-KW"/>
</dbReference>
<name>A0A1M5ZLW4_9FLAO</name>
<keyword evidence="4" id="KW-0963">Cytoplasm</keyword>
<keyword evidence="2 4" id="KW-0378">Hydrolase</keyword>
<evidence type="ECO:0000313" key="7">
    <source>
        <dbReference type="Proteomes" id="UP000184240"/>
    </source>
</evidence>
<dbReference type="EC" id="3.6.1.9" evidence="4"/>
<dbReference type="AlphaFoldDB" id="A0A1M5ZLW4"/>
<dbReference type="PANTHER" id="PTHR43213">
    <property type="entry name" value="BIFUNCTIONAL DTTP/UTP PYROPHOSPHATASE/METHYLTRANSFERASE PROTEIN-RELATED"/>
    <property type="match status" value="1"/>
</dbReference>
<evidence type="ECO:0000256" key="3">
    <source>
        <dbReference type="ARBA" id="ARBA00023080"/>
    </source>
</evidence>
<dbReference type="OrthoDB" id="9807767at2"/>
<feature type="active site" description="Proton acceptor" evidence="4">
    <location>
        <position position="77"/>
    </location>
</feature>
<keyword evidence="8" id="KW-1185">Reference proteome</keyword>
<dbReference type="CDD" id="cd00555">
    <property type="entry name" value="Maf"/>
    <property type="match status" value="1"/>
</dbReference>
<dbReference type="GO" id="GO:0005737">
    <property type="term" value="C:cytoplasm"/>
    <property type="evidence" value="ECO:0007669"/>
    <property type="project" value="UniProtKB-SubCell"/>
</dbReference>
<feature type="site" description="Important for substrate specificity" evidence="4">
    <location>
        <position position="160"/>
    </location>
</feature>
<keyword evidence="3 4" id="KW-0546">Nucleotide metabolism</keyword>
<dbReference type="PANTHER" id="PTHR43213:SF5">
    <property type="entry name" value="BIFUNCTIONAL DTTP_UTP PYROPHOSPHATASE_METHYLTRANSFERASE PROTEIN-RELATED"/>
    <property type="match status" value="1"/>
</dbReference>
<accession>A0A1M5ZLW4</accession>
<reference evidence="5 8" key="3">
    <citation type="submission" date="2018-07" db="EMBL/GenBank/DDBJ databases">
        <title>Leeuwenhoekiella genomics.</title>
        <authorList>
            <person name="Tahon G."/>
            <person name="Willems A."/>
        </authorList>
    </citation>
    <scope>NUCLEOTIDE SEQUENCE [LARGE SCALE GENOMIC DNA]</scope>
    <source>
        <strain evidence="5 8">LMG 24856</strain>
    </source>
</reference>
<evidence type="ECO:0000313" key="8">
    <source>
        <dbReference type="Proteomes" id="UP000290037"/>
    </source>
</evidence>
<gene>
    <name evidence="5" type="ORF">DSM01_3299</name>
    <name evidence="6" type="ORF">SAMN04487999_3256</name>
</gene>
<comment type="catalytic activity">
    <reaction evidence="4">
        <text>UTP + H2O = UMP + diphosphate + H(+)</text>
        <dbReference type="Rhea" id="RHEA:29395"/>
        <dbReference type="ChEBI" id="CHEBI:15377"/>
        <dbReference type="ChEBI" id="CHEBI:15378"/>
        <dbReference type="ChEBI" id="CHEBI:33019"/>
        <dbReference type="ChEBI" id="CHEBI:46398"/>
        <dbReference type="ChEBI" id="CHEBI:57865"/>
        <dbReference type="EC" id="3.6.1.9"/>
    </reaction>
</comment>
<reference evidence="6" key="2">
    <citation type="submission" date="2016-11" db="EMBL/GenBank/DDBJ databases">
        <authorList>
            <person name="Jaros S."/>
            <person name="Januszkiewicz K."/>
            <person name="Wedrychowicz H."/>
        </authorList>
    </citation>
    <scope>NUCLEOTIDE SEQUENCE [LARGE SCALE GENOMIC DNA]</scope>
    <source>
        <strain evidence="6">DSM 19859</strain>
    </source>
</reference>
<dbReference type="HAMAP" id="MF_00528">
    <property type="entry name" value="Maf"/>
    <property type="match status" value="1"/>
</dbReference>
<comment type="function">
    <text evidence="4">Nucleoside triphosphate pyrophosphatase that hydrolyzes dTTP and UTP. May have a dual role in cell division arrest and in preventing the incorporation of modified nucleotides into cellular nucleic acids.</text>
</comment>
<comment type="catalytic activity">
    <reaction evidence="4">
        <text>dTTP + H2O = dTMP + diphosphate + H(+)</text>
        <dbReference type="Rhea" id="RHEA:28534"/>
        <dbReference type="ChEBI" id="CHEBI:15377"/>
        <dbReference type="ChEBI" id="CHEBI:15378"/>
        <dbReference type="ChEBI" id="CHEBI:33019"/>
        <dbReference type="ChEBI" id="CHEBI:37568"/>
        <dbReference type="ChEBI" id="CHEBI:63528"/>
        <dbReference type="EC" id="3.6.1.9"/>
    </reaction>
</comment>
<comment type="caution">
    <text evidence="4">Lacks conserved residue(s) required for the propagation of feature annotation.</text>
</comment>
<evidence type="ECO:0000313" key="5">
    <source>
        <dbReference type="EMBL" id="RXG26980.1"/>
    </source>
</evidence>
<evidence type="ECO:0000313" key="6">
    <source>
        <dbReference type="EMBL" id="SHI25156.1"/>
    </source>
</evidence>
<dbReference type="Gene3D" id="3.90.950.10">
    <property type="match status" value="1"/>
</dbReference>
<reference evidence="7" key="1">
    <citation type="submission" date="2016-11" db="EMBL/GenBank/DDBJ databases">
        <authorList>
            <person name="Varghese N."/>
            <person name="Submissions S."/>
        </authorList>
    </citation>
    <scope>NUCLEOTIDE SEQUENCE [LARGE SCALE GENOMIC DNA]</scope>
    <source>
        <strain evidence="7">DSM 19859</strain>
    </source>
</reference>
<dbReference type="Proteomes" id="UP000184240">
    <property type="component" value="Unassembled WGS sequence"/>
</dbReference>
<comment type="subcellular location">
    <subcellularLocation>
        <location evidence="4">Cytoplasm</location>
    </subcellularLocation>
</comment>
<dbReference type="InterPro" id="IPR029001">
    <property type="entry name" value="ITPase-like_fam"/>
</dbReference>
<dbReference type="STRING" id="573501.SAMN04487999_3256"/>
<dbReference type="Proteomes" id="UP000290037">
    <property type="component" value="Unassembled WGS sequence"/>
</dbReference>
<dbReference type="InterPro" id="IPR003697">
    <property type="entry name" value="Maf-like"/>
</dbReference>
<evidence type="ECO:0000256" key="1">
    <source>
        <dbReference type="ARBA" id="ARBA00001968"/>
    </source>
</evidence>
<organism evidence="6 7">
    <name type="scientific">Leeuwenhoekiella palythoae</name>
    <dbReference type="NCBI Taxonomy" id="573501"/>
    <lineage>
        <taxon>Bacteria</taxon>
        <taxon>Pseudomonadati</taxon>
        <taxon>Bacteroidota</taxon>
        <taxon>Flavobacteriia</taxon>
        <taxon>Flavobacteriales</taxon>
        <taxon>Flavobacteriaceae</taxon>
        <taxon>Leeuwenhoekiella</taxon>
    </lineage>
</organism>
<evidence type="ECO:0000256" key="4">
    <source>
        <dbReference type="HAMAP-Rule" id="MF_00528"/>
    </source>
</evidence>
<comment type="similarity">
    <text evidence="4">Belongs to the Maf family. YhdE subfamily.</text>
</comment>
<proteinExistence type="inferred from homology"/>
<dbReference type="RefSeq" id="WP_072984874.1">
    <property type="nucleotide sequence ID" value="NZ_FQXT01000006.1"/>
</dbReference>
<dbReference type="Pfam" id="PF02545">
    <property type="entry name" value="Maf"/>
    <property type="match status" value="1"/>
</dbReference>